<evidence type="ECO:0000313" key="2">
    <source>
        <dbReference type="Proteomes" id="UP000887565"/>
    </source>
</evidence>
<sequence>MVESSGSKYIYGCLHIKIISLLIAFFQTGLFSVELCEYLFGRYKTYDDFGSNYSYSNFTISSDKREYYSVSSWRIFCGCTWNLLMPDSSINKLTLASLIWDGLSLILIFFVFIGVFYVTPKFFLPKLLYDALSSIAVMCTYFGVIVKTKSPPDLLVSGFLCLFVNLLFYYFTFLCFRYLNEKSRIFSVDLATNNDNTMVEVSTVVYDDPPPAYSGLEMIQQTIREPRQNQVQDDALPTYEQVKF</sequence>
<feature type="transmembrane region" description="Helical" evidence="1">
    <location>
        <begin position="93"/>
        <end position="118"/>
    </location>
</feature>
<protein>
    <submittedName>
        <fullName evidence="3">Uncharacterized protein</fullName>
    </submittedName>
</protein>
<proteinExistence type="predicted"/>
<accession>A0A915KKT9</accession>
<keyword evidence="1" id="KW-0812">Transmembrane</keyword>
<feature type="transmembrane region" description="Helical" evidence="1">
    <location>
        <begin position="127"/>
        <end position="148"/>
    </location>
</feature>
<dbReference type="Proteomes" id="UP000887565">
    <property type="component" value="Unplaced"/>
</dbReference>
<keyword evidence="1" id="KW-0472">Membrane</keyword>
<reference evidence="3" key="1">
    <citation type="submission" date="2022-11" db="UniProtKB">
        <authorList>
            <consortium name="WormBaseParasite"/>
        </authorList>
    </citation>
    <scope>IDENTIFICATION</scope>
</reference>
<evidence type="ECO:0000313" key="3">
    <source>
        <dbReference type="WBParaSite" id="nRc.2.0.1.t38648-RA"/>
    </source>
</evidence>
<dbReference type="WBParaSite" id="nRc.2.0.1.t38648-RA">
    <property type="protein sequence ID" value="nRc.2.0.1.t38648-RA"/>
    <property type="gene ID" value="nRc.2.0.1.g38648"/>
</dbReference>
<keyword evidence="2" id="KW-1185">Reference proteome</keyword>
<name>A0A915KKT9_ROMCU</name>
<evidence type="ECO:0000256" key="1">
    <source>
        <dbReference type="SAM" id="Phobius"/>
    </source>
</evidence>
<feature type="transmembrane region" description="Helical" evidence="1">
    <location>
        <begin position="154"/>
        <end position="176"/>
    </location>
</feature>
<feature type="transmembrane region" description="Helical" evidence="1">
    <location>
        <begin position="12"/>
        <end position="33"/>
    </location>
</feature>
<dbReference type="AlphaFoldDB" id="A0A915KKT9"/>
<keyword evidence="1" id="KW-1133">Transmembrane helix</keyword>
<organism evidence="2 3">
    <name type="scientific">Romanomermis culicivorax</name>
    <name type="common">Nematode worm</name>
    <dbReference type="NCBI Taxonomy" id="13658"/>
    <lineage>
        <taxon>Eukaryota</taxon>
        <taxon>Metazoa</taxon>
        <taxon>Ecdysozoa</taxon>
        <taxon>Nematoda</taxon>
        <taxon>Enoplea</taxon>
        <taxon>Dorylaimia</taxon>
        <taxon>Mermithida</taxon>
        <taxon>Mermithoidea</taxon>
        <taxon>Mermithidae</taxon>
        <taxon>Romanomermis</taxon>
    </lineage>
</organism>